<dbReference type="RefSeq" id="WP_330194800.1">
    <property type="nucleotide sequence ID" value="NZ_JAZDRO010000001.1"/>
</dbReference>
<evidence type="ECO:0000256" key="1">
    <source>
        <dbReference type="SAM" id="SignalP"/>
    </source>
</evidence>
<feature type="signal peptide" evidence="1">
    <location>
        <begin position="1"/>
        <end position="22"/>
    </location>
</feature>
<keyword evidence="1" id="KW-0732">Signal</keyword>
<dbReference type="NCBIfam" id="TIGR04433">
    <property type="entry name" value="UrcA_uranyl"/>
    <property type="match status" value="1"/>
</dbReference>
<dbReference type="InterPro" id="IPR030972">
    <property type="entry name" value="UrcA_uranyl"/>
</dbReference>
<feature type="chain" id="PRO_5046827173" evidence="1">
    <location>
        <begin position="23"/>
        <end position="107"/>
    </location>
</feature>
<gene>
    <name evidence="2" type="ORF">V0U35_01110</name>
</gene>
<organism evidence="2 3">
    <name type="scientific">Hyphobacterium marinum</name>
    <dbReference type="NCBI Taxonomy" id="3116574"/>
    <lineage>
        <taxon>Bacteria</taxon>
        <taxon>Pseudomonadati</taxon>
        <taxon>Pseudomonadota</taxon>
        <taxon>Alphaproteobacteria</taxon>
        <taxon>Maricaulales</taxon>
        <taxon>Maricaulaceae</taxon>
        <taxon>Hyphobacterium</taxon>
    </lineage>
</organism>
<dbReference type="Proteomes" id="UP001310692">
    <property type="component" value="Unassembled WGS sequence"/>
</dbReference>
<name>A0ABU7LVH6_9PROT</name>
<keyword evidence="3" id="KW-1185">Reference proteome</keyword>
<sequence>MKFKAALAAGVLALGLTVPALAQDSGFNLSIDSAALATEASAREAYDRLETRIADYCSQFVEAEQCTDQVMTAALEQIGSDMLTRIHAEAVAAESEPVITAAVYETR</sequence>
<comment type="caution">
    <text evidence="2">The sequence shown here is derived from an EMBL/GenBank/DDBJ whole genome shotgun (WGS) entry which is preliminary data.</text>
</comment>
<dbReference type="EMBL" id="JAZDRO010000001">
    <property type="protein sequence ID" value="MEE2565262.1"/>
    <property type="molecule type" value="Genomic_DNA"/>
</dbReference>
<reference evidence="2 3" key="1">
    <citation type="submission" date="2024-01" db="EMBL/GenBank/DDBJ databases">
        <title>Hyphobacterium bacterium isolated from marine sediment.</title>
        <authorList>
            <person name="Zhao S."/>
        </authorList>
    </citation>
    <scope>NUCLEOTIDE SEQUENCE [LARGE SCALE GENOMIC DNA]</scope>
    <source>
        <strain evidence="2 3">Y60-23</strain>
    </source>
</reference>
<evidence type="ECO:0000313" key="3">
    <source>
        <dbReference type="Proteomes" id="UP001310692"/>
    </source>
</evidence>
<protein>
    <submittedName>
        <fullName evidence="2">UrcA family protein</fullName>
    </submittedName>
</protein>
<evidence type="ECO:0000313" key="2">
    <source>
        <dbReference type="EMBL" id="MEE2565262.1"/>
    </source>
</evidence>
<proteinExistence type="predicted"/>
<accession>A0ABU7LVH6</accession>